<accession>C5E2Q5</accession>
<dbReference type="STRING" id="559295.C5E2Q5"/>
<evidence type="ECO:0000313" key="4">
    <source>
        <dbReference type="Proteomes" id="UP000002036"/>
    </source>
</evidence>
<dbReference type="RefSeq" id="XP_002556178.1">
    <property type="nucleotide sequence ID" value="XM_002556132.1"/>
</dbReference>
<feature type="compositionally biased region" description="Pro residues" evidence="1">
    <location>
        <begin position="104"/>
        <end position="117"/>
    </location>
</feature>
<sequence length="352" mass="37957">MSTKRISPFHKRARSGAMLMDRDVKLLYRQRGSALRRTGQSIVISQAKRPKHSGRAVRERERDVAAAPGPAVGEQPSSPPPLISDGFLGSPAHELTREPTQLPHSPPAPLSPSPLVPLPALDADLDADLGAGLDEDLNADLGASPGVAGHAEAAPLLPAPQFSFSDVPLSRLHSNTVSLSSIEVVASLINSLFEEQLVPQCFAEFDTAATPEDRLMHKLDIKLYSTFVQAVLADLRDLLDINVSNNELLTQLKQTIKRKSALTQTLLDVRHETADWEANAGADEQLEELRQKSAVNAKLQALAQDVRTASADASAPPDADHALDDLTAVLDPYNGVLAQLQTFNQSLEKLLE</sequence>
<feature type="domain" description="Inner kinetochore subunit AME1" evidence="2">
    <location>
        <begin position="160"/>
        <end position="349"/>
    </location>
</feature>
<evidence type="ECO:0000259" key="2">
    <source>
        <dbReference type="Pfam" id="PF20994"/>
    </source>
</evidence>
<dbReference type="Pfam" id="PF20994">
    <property type="entry name" value="CENPU"/>
    <property type="match status" value="1"/>
</dbReference>
<dbReference type="KEGG" id="lth:KLTH0H06864g"/>
<gene>
    <name evidence="3" type="ordered locus">KLTH0H06864g</name>
</gene>
<dbReference type="GeneID" id="8294494"/>
<dbReference type="HOGENOM" id="CLU_068947_0_0_1"/>
<dbReference type="InterPro" id="IPR048743">
    <property type="entry name" value="AME1"/>
</dbReference>
<evidence type="ECO:0000313" key="3">
    <source>
        <dbReference type="EMBL" id="CAR30316.1"/>
    </source>
</evidence>
<evidence type="ECO:0000256" key="1">
    <source>
        <dbReference type="SAM" id="MobiDB-lite"/>
    </source>
</evidence>
<dbReference type="OrthoDB" id="4067487at2759"/>
<organism evidence="3 4">
    <name type="scientific">Lachancea thermotolerans (strain ATCC 56472 / CBS 6340 / NRRL Y-8284)</name>
    <name type="common">Yeast</name>
    <name type="synonym">Kluyveromyces thermotolerans</name>
    <dbReference type="NCBI Taxonomy" id="559295"/>
    <lineage>
        <taxon>Eukaryota</taxon>
        <taxon>Fungi</taxon>
        <taxon>Dikarya</taxon>
        <taxon>Ascomycota</taxon>
        <taxon>Saccharomycotina</taxon>
        <taxon>Saccharomycetes</taxon>
        <taxon>Saccharomycetales</taxon>
        <taxon>Saccharomycetaceae</taxon>
        <taxon>Lachancea</taxon>
    </lineage>
</organism>
<reference evidence="3 4" key="1">
    <citation type="journal article" date="2009" name="Genome Res.">
        <title>Comparative genomics of protoploid Saccharomycetaceae.</title>
        <authorList>
            <consortium name="The Genolevures Consortium"/>
            <person name="Souciet J.-L."/>
            <person name="Dujon B."/>
            <person name="Gaillardin C."/>
            <person name="Johnston M."/>
            <person name="Baret P.V."/>
            <person name="Cliften P."/>
            <person name="Sherman D.J."/>
            <person name="Weissenbach J."/>
            <person name="Westhof E."/>
            <person name="Wincker P."/>
            <person name="Jubin C."/>
            <person name="Poulain J."/>
            <person name="Barbe V."/>
            <person name="Segurens B."/>
            <person name="Artiguenave F."/>
            <person name="Anthouard V."/>
            <person name="Vacherie B."/>
            <person name="Val M.-E."/>
            <person name="Fulton R.S."/>
            <person name="Minx P."/>
            <person name="Wilson R."/>
            <person name="Durrens P."/>
            <person name="Jean G."/>
            <person name="Marck C."/>
            <person name="Martin T."/>
            <person name="Nikolski M."/>
            <person name="Rolland T."/>
            <person name="Seret M.-L."/>
            <person name="Casaregola S."/>
            <person name="Despons L."/>
            <person name="Fairhead C."/>
            <person name="Fischer G."/>
            <person name="Lafontaine I."/>
            <person name="Leh V."/>
            <person name="Lemaire M."/>
            <person name="de Montigny J."/>
            <person name="Neuveglise C."/>
            <person name="Thierry A."/>
            <person name="Blanc-Lenfle I."/>
            <person name="Bleykasten C."/>
            <person name="Diffels J."/>
            <person name="Fritsch E."/>
            <person name="Frangeul L."/>
            <person name="Goeffon A."/>
            <person name="Jauniaux N."/>
            <person name="Kachouri-Lafond R."/>
            <person name="Payen C."/>
            <person name="Potier S."/>
            <person name="Pribylova L."/>
            <person name="Ozanne C."/>
            <person name="Richard G.-F."/>
            <person name="Sacerdot C."/>
            <person name="Straub M.-L."/>
            <person name="Talla E."/>
        </authorList>
    </citation>
    <scope>NUCLEOTIDE SEQUENCE [LARGE SCALE GENOMIC DNA]</scope>
    <source>
        <strain evidence="4">ATCC 56472 / CBS 6340 / NRRL Y-8284</strain>
    </source>
</reference>
<dbReference type="InParanoid" id="C5E2Q5"/>
<dbReference type="eggNOG" id="ENOG502S0ZV">
    <property type="taxonomic scope" value="Eukaryota"/>
</dbReference>
<dbReference type="AlphaFoldDB" id="C5E2Q5"/>
<keyword evidence="4" id="KW-1185">Reference proteome</keyword>
<dbReference type="Proteomes" id="UP000002036">
    <property type="component" value="Chromosome H"/>
</dbReference>
<protein>
    <submittedName>
        <fullName evidence="3">KLTH0H06864p</fullName>
    </submittedName>
</protein>
<proteinExistence type="predicted"/>
<name>C5E2Q5_LACTC</name>
<dbReference type="EMBL" id="CU928180">
    <property type="protein sequence ID" value="CAR30316.1"/>
    <property type="molecule type" value="Genomic_DNA"/>
</dbReference>
<dbReference type="OMA" id="CYQMKQI"/>
<feature type="region of interest" description="Disordered" evidence="1">
    <location>
        <begin position="38"/>
        <end position="117"/>
    </location>
</feature>
<dbReference type="FunCoup" id="C5E2Q5">
    <property type="interactions" value="98"/>
</dbReference>